<dbReference type="SUPFAM" id="SSF48208">
    <property type="entry name" value="Six-hairpin glycosidases"/>
    <property type="match status" value="1"/>
</dbReference>
<evidence type="ECO:0000259" key="2">
    <source>
        <dbReference type="Pfam" id="PF03633"/>
    </source>
</evidence>
<gene>
    <name evidence="3" type="ORF">GCM10022261_05080</name>
</gene>
<dbReference type="Gene3D" id="2.60.420.10">
    <property type="entry name" value="Maltose phosphorylase, domain 3"/>
    <property type="match status" value="1"/>
</dbReference>
<name>A0ABP8EG75_9MICO</name>
<proteinExistence type="predicted"/>
<evidence type="ECO:0000313" key="3">
    <source>
        <dbReference type="EMBL" id="GAA4282977.1"/>
    </source>
</evidence>
<accession>A0ABP8EG75</accession>
<dbReference type="Pfam" id="PF03633">
    <property type="entry name" value="Glyco_hydro_65C"/>
    <property type="match status" value="1"/>
</dbReference>
<evidence type="ECO:0000313" key="4">
    <source>
        <dbReference type="Proteomes" id="UP001501586"/>
    </source>
</evidence>
<dbReference type="PANTHER" id="PTHR11051">
    <property type="entry name" value="GLYCOSYL HYDROLASE-RELATED"/>
    <property type="match status" value="1"/>
</dbReference>
<dbReference type="InterPro" id="IPR008928">
    <property type="entry name" value="6-hairpin_glycosidase_sf"/>
</dbReference>
<feature type="domain" description="Glycoside hydrolase family 65 C-terminal" evidence="2">
    <location>
        <begin position="54"/>
        <end position="110"/>
    </location>
</feature>
<keyword evidence="4" id="KW-1185">Reference proteome</keyword>
<dbReference type="Gene3D" id="1.50.10.10">
    <property type="match status" value="1"/>
</dbReference>
<comment type="caution">
    <text evidence="3">The sequence shown here is derived from an EMBL/GenBank/DDBJ whole genome shotgun (WGS) entry which is preliminary data.</text>
</comment>
<dbReference type="Proteomes" id="UP001501586">
    <property type="component" value="Unassembled WGS sequence"/>
</dbReference>
<protein>
    <recommendedName>
        <fullName evidence="2">Glycoside hydrolase family 65 C-terminal domain-containing protein</fullName>
    </recommendedName>
</protein>
<reference evidence="4" key="1">
    <citation type="journal article" date="2019" name="Int. J. Syst. Evol. Microbiol.">
        <title>The Global Catalogue of Microorganisms (GCM) 10K type strain sequencing project: providing services to taxonomists for standard genome sequencing and annotation.</title>
        <authorList>
            <consortium name="The Broad Institute Genomics Platform"/>
            <consortium name="The Broad Institute Genome Sequencing Center for Infectious Disease"/>
            <person name="Wu L."/>
            <person name="Ma J."/>
        </authorList>
    </citation>
    <scope>NUCLEOTIDE SEQUENCE [LARGE SCALE GENOMIC DNA]</scope>
    <source>
        <strain evidence="4">JCM 17458</strain>
    </source>
</reference>
<evidence type="ECO:0000256" key="1">
    <source>
        <dbReference type="SAM" id="MobiDB-lite"/>
    </source>
</evidence>
<dbReference type="InterPro" id="IPR005194">
    <property type="entry name" value="Glyco_hydro_65_C"/>
</dbReference>
<feature type="region of interest" description="Disordered" evidence="1">
    <location>
        <begin position="126"/>
        <end position="147"/>
    </location>
</feature>
<dbReference type="PANTHER" id="PTHR11051:SF8">
    <property type="entry name" value="PROTEIN-GLUCOSYLGALACTOSYLHYDROXYLYSINE GLUCOSIDASE"/>
    <property type="match status" value="1"/>
</dbReference>
<dbReference type="InterPro" id="IPR012341">
    <property type="entry name" value="6hp_glycosidase-like_sf"/>
</dbReference>
<organism evidence="3 4">
    <name type="scientific">Brevibacterium daeguense</name>
    <dbReference type="NCBI Taxonomy" id="909936"/>
    <lineage>
        <taxon>Bacteria</taxon>
        <taxon>Bacillati</taxon>
        <taxon>Actinomycetota</taxon>
        <taxon>Actinomycetes</taxon>
        <taxon>Micrococcales</taxon>
        <taxon>Brevibacteriaceae</taxon>
        <taxon>Brevibacterium</taxon>
    </lineage>
</organism>
<dbReference type="EMBL" id="BAABAZ010000004">
    <property type="protein sequence ID" value="GAA4282977.1"/>
    <property type="molecule type" value="Genomic_DNA"/>
</dbReference>
<sequence>MAARTDRAGSWALLTEALEADLADTQGGTTREGVHLGAMAGTADMVMRCYGGVETRDNALWLHPALPDELNSASFELSYRGQPVTIDVTSRRMHIRLHSGSAAPIRVCAEGMTRTLGPGQVWEVALGPRSPARKDHRRMPSSGYGQP</sequence>